<dbReference type="PANTHER" id="PTHR20857:SF15">
    <property type="entry name" value="THIAMINE-PHOSPHATE SYNTHASE"/>
    <property type="match status" value="1"/>
</dbReference>
<proteinExistence type="predicted"/>
<dbReference type="Pfam" id="PF02581">
    <property type="entry name" value="TMP-TENI"/>
    <property type="match status" value="1"/>
</dbReference>
<dbReference type="GO" id="GO:0004789">
    <property type="term" value="F:thiamine-phosphate diphosphorylase activity"/>
    <property type="evidence" value="ECO:0007669"/>
    <property type="project" value="TreeGrafter"/>
</dbReference>
<dbReference type="Proteomes" id="UP000092651">
    <property type="component" value="Unassembled WGS sequence"/>
</dbReference>
<protein>
    <submittedName>
        <fullName evidence="4">Thiamine phosphate synthase</fullName>
    </submittedName>
</protein>
<gene>
    <name evidence="4" type="ORF">BBI01_19155</name>
</gene>
<dbReference type="AlphaFoldDB" id="A0A1B8ZAM3"/>
<dbReference type="PANTHER" id="PTHR20857">
    <property type="entry name" value="THIAMINE-PHOSPHATE PYROPHOSPHORYLASE"/>
    <property type="match status" value="1"/>
</dbReference>
<dbReference type="GO" id="GO:0009228">
    <property type="term" value="P:thiamine biosynthetic process"/>
    <property type="evidence" value="ECO:0007669"/>
    <property type="project" value="UniProtKB-KW"/>
</dbReference>
<dbReference type="RefSeq" id="WP_065396426.1">
    <property type="nucleotide sequence ID" value="NZ_MAYH01000049.1"/>
</dbReference>
<evidence type="ECO:0000256" key="2">
    <source>
        <dbReference type="ARBA" id="ARBA00022977"/>
    </source>
</evidence>
<dbReference type="GO" id="GO:0005737">
    <property type="term" value="C:cytoplasm"/>
    <property type="evidence" value="ECO:0007669"/>
    <property type="project" value="TreeGrafter"/>
</dbReference>
<sequence length="196" mass="22649">MILVITPETIIPNESETINEMFHEGLDLLHIRKPWINEDEMIGFINCIDEIFHPQLVMHSHHDLGKQYGVSRFHFREEDRKQEKYQPFINKSIISTSVHDIQSFNILEKKWEYAFISPFFPSISKKGYGVDSTVKESLKERNNPNVKLIALGGIDENHIQEVFDLGADGVALLGAIWESDKPLNVFKKCRKNVLLS</sequence>
<evidence type="ECO:0000313" key="5">
    <source>
        <dbReference type="Proteomes" id="UP000092651"/>
    </source>
</evidence>
<dbReference type="SUPFAM" id="SSF51391">
    <property type="entry name" value="Thiamin phosphate synthase"/>
    <property type="match status" value="1"/>
</dbReference>
<comment type="pathway">
    <text evidence="1">Cofactor biosynthesis; thiamine diphosphate biosynthesis.</text>
</comment>
<evidence type="ECO:0000259" key="3">
    <source>
        <dbReference type="Pfam" id="PF02581"/>
    </source>
</evidence>
<evidence type="ECO:0000313" key="4">
    <source>
        <dbReference type="EMBL" id="OCA68557.1"/>
    </source>
</evidence>
<keyword evidence="5" id="KW-1185">Reference proteome</keyword>
<feature type="domain" description="Thiamine phosphate synthase/TenI" evidence="3">
    <location>
        <begin position="4"/>
        <end position="176"/>
    </location>
</feature>
<dbReference type="InterPro" id="IPR036206">
    <property type="entry name" value="ThiamineP_synth_sf"/>
</dbReference>
<organism evidence="4 5">
    <name type="scientific">Chryseobacterium artocarpi</name>
    <dbReference type="NCBI Taxonomy" id="1414727"/>
    <lineage>
        <taxon>Bacteria</taxon>
        <taxon>Pseudomonadati</taxon>
        <taxon>Bacteroidota</taxon>
        <taxon>Flavobacteriia</taxon>
        <taxon>Flavobacteriales</taxon>
        <taxon>Weeksellaceae</taxon>
        <taxon>Chryseobacterium group</taxon>
        <taxon>Chryseobacterium</taxon>
    </lineage>
</organism>
<comment type="caution">
    <text evidence="4">The sequence shown here is derived from an EMBL/GenBank/DDBJ whole genome shotgun (WGS) entry which is preliminary data.</text>
</comment>
<accession>A0A1B8ZAM3</accession>
<keyword evidence="2" id="KW-0784">Thiamine biosynthesis</keyword>
<dbReference type="CDD" id="cd00564">
    <property type="entry name" value="TMP_TenI"/>
    <property type="match status" value="1"/>
</dbReference>
<dbReference type="InterPro" id="IPR013785">
    <property type="entry name" value="Aldolase_TIM"/>
</dbReference>
<reference evidence="4 5" key="1">
    <citation type="submission" date="2016-07" db="EMBL/GenBank/DDBJ databases">
        <authorList>
            <person name="Jeong J.-J."/>
            <person name="Kim D.W."/>
            <person name="Sang M.K."/>
            <person name="Choi I.-G."/>
            <person name="Kim K.D."/>
        </authorList>
    </citation>
    <scope>NUCLEOTIDE SEQUENCE [LARGE SCALE GENOMIC DNA]</scope>
    <source>
        <strain evidence="4 5">UTM-3</strain>
    </source>
</reference>
<dbReference type="EMBL" id="MAYH01000049">
    <property type="protein sequence ID" value="OCA68557.1"/>
    <property type="molecule type" value="Genomic_DNA"/>
</dbReference>
<evidence type="ECO:0000256" key="1">
    <source>
        <dbReference type="ARBA" id="ARBA00004948"/>
    </source>
</evidence>
<dbReference type="OrthoDB" id="194683at2"/>
<dbReference type="Gene3D" id="3.20.20.70">
    <property type="entry name" value="Aldolase class I"/>
    <property type="match status" value="1"/>
</dbReference>
<dbReference type="InterPro" id="IPR022998">
    <property type="entry name" value="ThiamineP_synth_TenI"/>
</dbReference>
<name>A0A1B8ZAM3_9FLAO</name>